<dbReference type="EMBL" id="BOMF01000105">
    <property type="protein sequence ID" value="GID48432.1"/>
    <property type="molecule type" value="Genomic_DNA"/>
</dbReference>
<evidence type="ECO:0000256" key="5">
    <source>
        <dbReference type="ARBA" id="ARBA00023224"/>
    </source>
</evidence>
<dbReference type="InterPro" id="IPR024478">
    <property type="entry name" value="HlyB_4HB_MCP"/>
</dbReference>
<dbReference type="InterPro" id="IPR003660">
    <property type="entry name" value="HAMP_dom"/>
</dbReference>
<protein>
    <submittedName>
        <fullName evidence="12">Chemotaxis protein</fullName>
    </submittedName>
</protein>
<dbReference type="InterPro" id="IPR004089">
    <property type="entry name" value="MCPsignal_dom"/>
</dbReference>
<dbReference type="InterPro" id="IPR000727">
    <property type="entry name" value="T_SNARE_dom"/>
</dbReference>
<dbReference type="Pfam" id="PF00015">
    <property type="entry name" value="MCPsignal"/>
    <property type="match status" value="1"/>
</dbReference>
<name>A0ABQ3WQE3_9ACTN</name>
<keyword evidence="2" id="KW-0997">Cell inner membrane</keyword>
<keyword evidence="8" id="KW-0472">Membrane</keyword>
<evidence type="ECO:0000313" key="12">
    <source>
        <dbReference type="EMBL" id="GID48432.1"/>
    </source>
</evidence>
<dbReference type="PROSITE" id="PS50111">
    <property type="entry name" value="CHEMOTAXIS_TRANSDUC_2"/>
    <property type="match status" value="1"/>
</dbReference>
<evidence type="ECO:0000256" key="8">
    <source>
        <dbReference type="SAM" id="Phobius"/>
    </source>
</evidence>
<dbReference type="PANTHER" id="PTHR32089:SF112">
    <property type="entry name" value="LYSOZYME-LIKE PROTEIN-RELATED"/>
    <property type="match status" value="1"/>
</dbReference>
<dbReference type="SUPFAM" id="SSF58104">
    <property type="entry name" value="Methyl-accepting chemotaxis protein (MCP) signaling domain"/>
    <property type="match status" value="1"/>
</dbReference>
<dbReference type="PROSITE" id="PS50885">
    <property type="entry name" value="HAMP"/>
    <property type="match status" value="1"/>
</dbReference>
<evidence type="ECO:0000256" key="6">
    <source>
        <dbReference type="ARBA" id="ARBA00029447"/>
    </source>
</evidence>
<dbReference type="CDD" id="cd06225">
    <property type="entry name" value="HAMP"/>
    <property type="match status" value="1"/>
</dbReference>
<comment type="caution">
    <text evidence="12">The sequence shown here is derived from an EMBL/GenBank/DDBJ whole genome shotgun (WGS) entry which is preliminary data.</text>
</comment>
<evidence type="ECO:0000256" key="1">
    <source>
        <dbReference type="ARBA" id="ARBA00004429"/>
    </source>
</evidence>
<evidence type="ECO:0000259" key="11">
    <source>
        <dbReference type="PROSITE" id="PS50885"/>
    </source>
</evidence>
<feature type="transmembrane region" description="Helical" evidence="8">
    <location>
        <begin position="25"/>
        <end position="47"/>
    </location>
</feature>
<feature type="transmembrane region" description="Helical" evidence="8">
    <location>
        <begin position="200"/>
        <end position="220"/>
    </location>
</feature>
<keyword evidence="3 8" id="KW-0812">Transmembrane</keyword>
<evidence type="ECO:0000256" key="2">
    <source>
        <dbReference type="ARBA" id="ARBA00022519"/>
    </source>
</evidence>
<dbReference type="PANTHER" id="PTHR32089">
    <property type="entry name" value="METHYL-ACCEPTING CHEMOTAXIS PROTEIN MCPB"/>
    <property type="match status" value="1"/>
</dbReference>
<evidence type="ECO:0000259" key="9">
    <source>
        <dbReference type="PROSITE" id="PS50111"/>
    </source>
</evidence>
<dbReference type="PROSITE" id="PS50192">
    <property type="entry name" value="T_SNARE"/>
    <property type="match status" value="1"/>
</dbReference>
<dbReference type="Pfam" id="PF00672">
    <property type="entry name" value="HAMP"/>
    <property type="match status" value="1"/>
</dbReference>
<dbReference type="Pfam" id="PF12729">
    <property type="entry name" value="4HB_MCP_1"/>
    <property type="match status" value="1"/>
</dbReference>
<evidence type="ECO:0000256" key="4">
    <source>
        <dbReference type="ARBA" id="ARBA00022989"/>
    </source>
</evidence>
<feature type="domain" description="HAMP" evidence="11">
    <location>
        <begin position="222"/>
        <end position="274"/>
    </location>
</feature>
<proteinExistence type="inferred from homology"/>
<keyword evidence="4 8" id="KW-1133">Transmembrane helix</keyword>
<comment type="subcellular location">
    <subcellularLocation>
        <location evidence="1">Cell inner membrane</location>
        <topology evidence="1">Multi-pass membrane protein</topology>
    </subcellularLocation>
</comment>
<dbReference type="SMART" id="SM00304">
    <property type="entry name" value="HAMP"/>
    <property type="match status" value="1"/>
</dbReference>
<accession>A0ABQ3WQE3</accession>
<dbReference type="PRINTS" id="PR00260">
    <property type="entry name" value="CHEMTRNSDUCR"/>
</dbReference>
<evidence type="ECO:0000256" key="3">
    <source>
        <dbReference type="ARBA" id="ARBA00022692"/>
    </source>
</evidence>
<dbReference type="SMART" id="SM00283">
    <property type="entry name" value="MA"/>
    <property type="match status" value="1"/>
</dbReference>
<sequence length="537" mass="56451">MLQGHGTPKAGFGRWVDNRPMKIKILSVIAILATTAMVQGVVALGGMRLMNDASTSLYQESVVPMQHVEELALIMWQTRTHTLDHALTTTDERMNGFEKAIEADDAAFTRAATAYRAESIAPQLVDDLSEAWHEYQDGRQKVLQASRRNDFAAVERIRDAETRPTFAKASEIAADLANREKQGAEQSKSDAHATWQRSRWTTMTLLFGGLALAVAFGLFVSRRIVASLRRVSHVVDGLAAGDLTRSVAVSSKDELGTMAAGLDTATTRLRETVGVLGANSETLAEAAHELAGTSVQIAGSAEETSVQADNVSTAAEEVSRNVDTVAAATEQMGASIREIACSAADAAQVAQGAVQMAEQANQTVSKLGTSSAEIGNVLQMITQIAEQTNLLALNATIEAARAGEAGKGFAVVASEVKDLSQATAAATEDIATRVAAIQGASSDAADAIGQISEIIEKIHDYSSTIASAVEEQSAVTGEISRNVAEASSGATDIAQNITGVATAAQTTTSGINGTQRAVGELEEMSTTMRRIVATFQV</sequence>
<gene>
    <name evidence="12" type="ORF">Aca07nite_57070</name>
</gene>
<dbReference type="InterPro" id="IPR004090">
    <property type="entry name" value="Chemotax_Me-accpt_rcpt"/>
</dbReference>
<keyword evidence="5 7" id="KW-0807">Transducer</keyword>
<organism evidence="12">
    <name type="scientific">Actinoplanes campanulatus</name>
    <dbReference type="NCBI Taxonomy" id="113559"/>
    <lineage>
        <taxon>Bacteria</taxon>
        <taxon>Bacillati</taxon>
        <taxon>Actinomycetota</taxon>
        <taxon>Actinomycetes</taxon>
        <taxon>Micromonosporales</taxon>
        <taxon>Micromonosporaceae</taxon>
        <taxon>Actinoplanes</taxon>
    </lineage>
</organism>
<keyword evidence="2" id="KW-1003">Cell membrane</keyword>
<feature type="domain" description="T-SNARE coiled-coil homology" evidence="10">
    <location>
        <begin position="438"/>
        <end position="500"/>
    </location>
</feature>
<reference evidence="12" key="1">
    <citation type="submission" date="2021-01" db="EMBL/GenBank/DDBJ databases">
        <title>Whole genome shotgun sequence of Actinoplanes capillaceus NBRC 16408.</title>
        <authorList>
            <person name="Komaki H."/>
            <person name="Tamura T."/>
        </authorList>
    </citation>
    <scope>NUCLEOTIDE SEQUENCE [LARGE SCALE GENOMIC DNA]</scope>
    <source>
        <strain evidence="12">NBRC 16408</strain>
    </source>
</reference>
<comment type="similarity">
    <text evidence="6">Belongs to the methyl-accepting chemotaxis (MCP) protein family.</text>
</comment>
<dbReference type="Gene3D" id="1.10.287.950">
    <property type="entry name" value="Methyl-accepting chemotaxis protein"/>
    <property type="match status" value="1"/>
</dbReference>
<evidence type="ECO:0000259" key="10">
    <source>
        <dbReference type="PROSITE" id="PS50192"/>
    </source>
</evidence>
<evidence type="ECO:0000256" key="7">
    <source>
        <dbReference type="PROSITE-ProRule" id="PRU00284"/>
    </source>
</evidence>
<feature type="domain" description="Methyl-accepting transducer" evidence="9">
    <location>
        <begin position="293"/>
        <end position="508"/>
    </location>
</feature>